<feature type="coiled-coil region" evidence="8">
    <location>
        <begin position="502"/>
        <end position="529"/>
    </location>
</feature>
<evidence type="ECO:0000256" key="5">
    <source>
        <dbReference type="ARBA" id="ARBA00023175"/>
    </source>
</evidence>
<dbReference type="GO" id="GO:0008017">
    <property type="term" value="F:microtubule binding"/>
    <property type="evidence" value="ECO:0007669"/>
    <property type="project" value="InterPro"/>
</dbReference>
<evidence type="ECO:0000256" key="6">
    <source>
        <dbReference type="ARBA" id="ARBA00034488"/>
    </source>
</evidence>
<dbReference type="Gene3D" id="3.40.850.10">
    <property type="entry name" value="Kinesin motor domain"/>
    <property type="match status" value="1"/>
</dbReference>
<proteinExistence type="inferred from homology"/>
<comment type="similarity">
    <text evidence="6">Belongs to the TRAFAC class myosin-kinesin ATPase superfamily. Kinesin family. KIN-12 subfamily.</text>
</comment>
<evidence type="ECO:0000256" key="1">
    <source>
        <dbReference type="ARBA" id="ARBA00022701"/>
    </source>
</evidence>
<feature type="coiled-coil region" evidence="8">
    <location>
        <begin position="583"/>
        <end position="610"/>
    </location>
</feature>
<dbReference type="SUPFAM" id="SSF52540">
    <property type="entry name" value="P-loop containing nucleoside triphosphate hydrolases"/>
    <property type="match status" value="1"/>
</dbReference>
<keyword evidence="1" id="KW-0493">Microtubule</keyword>
<keyword evidence="4 8" id="KW-0175">Coiled coil</keyword>
<gene>
    <name evidence="11" type="ORF">WJX74_002348</name>
</gene>
<feature type="region of interest" description="Disordered" evidence="9">
    <location>
        <begin position="1251"/>
        <end position="1270"/>
    </location>
</feature>
<keyword evidence="2 7" id="KW-0547">Nucleotide-binding</keyword>
<sequence length="1520" mass="164660">MSDDDSDISVPVVRPAASQTSRIATPGAIRTPGRMLASHASSPVGSRPGTPSRRPFVPPIQGLNRLVSQSSGGCDSPQPTPGATPRMAQTPRTPSLQPTPRGAPRGAPNSAFRGAVARTPRHTVSADGPSPSVKLPGKMSTQTNALSSSNNIKVIVRVRPINKKEDDAGGQTCISHSSKQMLKLLTHPEPHSFTFDAVAAEDVDQEGIFQVAGQPIVENCLSGYNSCIFAYGQTGSGKTFTMLGGGLSEASFGAEPVCHQLQGLIPRVFDHLFAKISEQRQNPKEGEVRQFLCKCSFLEIYNETLTDLLSPSDTHLLIREDLKHGVYVENLSELVVDSVQDVGRLLAQGSANRKTGTTYMNRESSRSHSVFTCILEMRTTDLSGITHHMSSRLNLVDLAGSERQKTSGAVGERLKEASSINKSLSTLGLVINKLVEAQDGGHRHIPYRDSRLTFLLQDSLGGNSKTMMIANVSPALTNMAETLSTLRFAQRTKHIKNKAVVNEDTSGDAILLRQEINKLKEELAMLKSGKGAQPAAAHSLLSRSPIFGGSSPFIDWPATPALAAAPQETKAAHEALVGALRREEAARRDTKRLQEELAGLKELLDQKEQDVQRSRMIIRLKDARLESSRMGANGEANNEELQALKQEVVIMRDRLEHHPEVKRFAVENQRLITEVERMHEIVGDGELDALASEVDGLRAELLSQADQAAHSASIPKVEDVERAAARAVDEQSRQMEQAMAHEEAMAEVREGQRHAQQRAEAQALELAEVRGRLHDEEMAGQSQEARVTEAQGLTAQLRQQVRELQGQMVSMDRDQTELQLQQQIATSESSAAGHLKAQAEVEELQVKLVALEAGNSAGETQDLRRQLRELELDTVSRSSEAQQLRQQLANLQLDLKAVSQAEQQLGEQLASSQSEAKTAQTALNDATSKLHAVESEAEAELKKQVDAAGEETRQAQKEAGKLREQTQQLTSDLAAAHHKLTSSASKLAARDRELAEVRGQMGLLVSSAWQQLEVATSRAEEAQGTIRCLDAQRTALESALSQQDVACKAAKMEACTWKQRYSDAAETSPQPPGTPPQEATPSGWAIPAQRSPLQALTGSAAKMPRRMRESVADFELRKSGPGSLGPSGIAALEVLSPRASHKLASRHQSLFNGAEENAGPLTISQEGSFESLATPRSKSTSSERESSLALLSTAQQALQQQMSKAAGLAADRRAALGSLEGARVELEASSEAAAGLKLELAGSQAEAARLRTELQREQRQAEAQSSAKQKQVDELVAERVKWLSELQQQRSTADAALDKVEELQEQVAEAEAAAGRLQLQLAEAHKRQALAEKEVAALTGQHNTQQRIQHHMKVKEENNVLRADVARLHDEVARQSSRCERTVAQLSKLRAEAGQTGPPDMDEEEKLRSSVKSLEGERDRLAQAHEQLAQSILDVAVQMPTSNTTPSTTPGSSPVASPMKAAGTSDSALPVEKLGKAANKAVHDIRARMQRAQRSMEASAQQVRLLQEAGRLTTLRPPPA</sequence>
<evidence type="ECO:0000256" key="8">
    <source>
        <dbReference type="SAM" id="Coils"/>
    </source>
</evidence>
<dbReference type="InterPro" id="IPR027417">
    <property type="entry name" value="P-loop_NTPase"/>
</dbReference>
<feature type="compositionally biased region" description="Basic and acidic residues" evidence="9">
    <location>
        <begin position="1251"/>
        <end position="1260"/>
    </location>
</feature>
<evidence type="ECO:0000313" key="11">
    <source>
        <dbReference type="EMBL" id="KAK9818719.1"/>
    </source>
</evidence>
<dbReference type="PRINTS" id="PR00380">
    <property type="entry name" value="KINESINHEAVY"/>
</dbReference>
<dbReference type="InterPro" id="IPR044986">
    <property type="entry name" value="KIF15/KIN-12"/>
</dbReference>
<reference evidence="11 12" key="1">
    <citation type="journal article" date="2024" name="Nat. Commun.">
        <title>Phylogenomics reveals the evolutionary origins of lichenization in chlorophyte algae.</title>
        <authorList>
            <person name="Puginier C."/>
            <person name="Libourel C."/>
            <person name="Otte J."/>
            <person name="Skaloud P."/>
            <person name="Haon M."/>
            <person name="Grisel S."/>
            <person name="Petersen M."/>
            <person name="Berrin J.G."/>
            <person name="Delaux P.M."/>
            <person name="Dal Grande F."/>
            <person name="Keller J."/>
        </authorList>
    </citation>
    <scope>NUCLEOTIDE SEQUENCE [LARGE SCALE GENOMIC DNA]</scope>
    <source>
        <strain evidence="11 12">SAG 2145</strain>
    </source>
</reference>
<dbReference type="PANTHER" id="PTHR37739">
    <property type="entry name" value="KINESIN-LIKE PROTEIN KIN-12D"/>
    <property type="match status" value="1"/>
</dbReference>
<organism evidence="11 12">
    <name type="scientific">Apatococcus lobatus</name>
    <dbReference type="NCBI Taxonomy" id="904363"/>
    <lineage>
        <taxon>Eukaryota</taxon>
        <taxon>Viridiplantae</taxon>
        <taxon>Chlorophyta</taxon>
        <taxon>core chlorophytes</taxon>
        <taxon>Trebouxiophyceae</taxon>
        <taxon>Chlorellales</taxon>
        <taxon>Chlorellaceae</taxon>
        <taxon>Apatococcus</taxon>
    </lineage>
</organism>
<keyword evidence="5 7" id="KW-0505">Motor protein</keyword>
<feature type="region of interest" description="Disordered" evidence="9">
    <location>
        <begin position="1062"/>
        <end position="1084"/>
    </location>
</feature>
<dbReference type="Proteomes" id="UP001438707">
    <property type="component" value="Unassembled WGS sequence"/>
</dbReference>
<feature type="binding site" evidence="7">
    <location>
        <begin position="232"/>
        <end position="239"/>
    </location>
    <ligand>
        <name>ATP</name>
        <dbReference type="ChEBI" id="CHEBI:30616"/>
    </ligand>
</feature>
<dbReference type="SMART" id="SM00129">
    <property type="entry name" value="KISc"/>
    <property type="match status" value="1"/>
</dbReference>
<keyword evidence="3 7" id="KW-0067">ATP-binding</keyword>
<dbReference type="GO" id="GO:0003777">
    <property type="term" value="F:microtubule motor activity"/>
    <property type="evidence" value="ECO:0007669"/>
    <property type="project" value="InterPro"/>
</dbReference>
<evidence type="ECO:0000259" key="10">
    <source>
        <dbReference type="PROSITE" id="PS50067"/>
    </source>
</evidence>
<evidence type="ECO:0000256" key="7">
    <source>
        <dbReference type="PROSITE-ProRule" id="PRU00283"/>
    </source>
</evidence>
<evidence type="ECO:0000313" key="12">
    <source>
        <dbReference type="Proteomes" id="UP001438707"/>
    </source>
</evidence>
<dbReference type="GO" id="GO:0005524">
    <property type="term" value="F:ATP binding"/>
    <property type="evidence" value="ECO:0007669"/>
    <property type="project" value="UniProtKB-UniRule"/>
</dbReference>
<feature type="domain" description="Kinesin motor" evidence="10">
    <location>
        <begin position="151"/>
        <end position="495"/>
    </location>
</feature>
<dbReference type="GO" id="GO:0005874">
    <property type="term" value="C:microtubule"/>
    <property type="evidence" value="ECO:0007669"/>
    <property type="project" value="UniProtKB-KW"/>
</dbReference>
<dbReference type="EMBL" id="JALJOS010000056">
    <property type="protein sequence ID" value="KAK9818719.1"/>
    <property type="molecule type" value="Genomic_DNA"/>
</dbReference>
<keyword evidence="12" id="KW-1185">Reference proteome</keyword>
<feature type="region of interest" description="Disordered" evidence="9">
    <location>
        <begin position="1390"/>
        <end position="1417"/>
    </location>
</feature>
<evidence type="ECO:0000256" key="2">
    <source>
        <dbReference type="ARBA" id="ARBA00022741"/>
    </source>
</evidence>
<feature type="coiled-coil region" evidence="8">
    <location>
        <begin position="1482"/>
        <end position="1509"/>
    </location>
</feature>
<dbReference type="PROSITE" id="PS00411">
    <property type="entry name" value="KINESIN_MOTOR_1"/>
    <property type="match status" value="1"/>
</dbReference>
<dbReference type="InterPro" id="IPR001752">
    <property type="entry name" value="Kinesin_motor_dom"/>
</dbReference>
<comment type="caution">
    <text evidence="11">The sequence shown here is derived from an EMBL/GenBank/DDBJ whole genome shotgun (WGS) entry which is preliminary data.</text>
</comment>
<protein>
    <recommendedName>
        <fullName evidence="10">Kinesin motor domain-containing protein</fullName>
    </recommendedName>
</protein>
<evidence type="ECO:0000256" key="4">
    <source>
        <dbReference type="ARBA" id="ARBA00023054"/>
    </source>
</evidence>
<dbReference type="PANTHER" id="PTHR37739:SF8">
    <property type="entry name" value="KINESIN-LIKE PROTEIN KIN-12D"/>
    <property type="match status" value="1"/>
</dbReference>
<dbReference type="GO" id="GO:0007018">
    <property type="term" value="P:microtubule-based movement"/>
    <property type="evidence" value="ECO:0007669"/>
    <property type="project" value="InterPro"/>
</dbReference>
<feature type="region of interest" description="Disordered" evidence="9">
    <location>
        <begin position="942"/>
        <end position="962"/>
    </location>
</feature>
<feature type="coiled-coil region" evidence="8">
    <location>
        <begin position="787"/>
        <end position="854"/>
    </location>
</feature>
<dbReference type="Pfam" id="PF00225">
    <property type="entry name" value="Kinesin"/>
    <property type="match status" value="1"/>
</dbReference>
<feature type="region of interest" description="Disordered" evidence="9">
    <location>
        <begin position="1156"/>
        <end position="1189"/>
    </location>
</feature>
<accession>A0AAW1QCM5</accession>
<feature type="compositionally biased region" description="Low complexity" evidence="9">
    <location>
        <begin position="1440"/>
        <end position="1458"/>
    </location>
</feature>
<feature type="region of interest" description="Disordered" evidence="9">
    <location>
        <begin position="1440"/>
        <end position="1467"/>
    </location>
</feature>
<dbReference type="InterPro" id="IPR019821">
    <property type="entry name" value="Kinesin_motor_CS"/>
</dbReference>
<feature type="region of interest" description="Disordered" evidence="9">
    <location>
        <begin position="1"/>
        <end position="145"/>
    </location>
</feature>
<dbReference type="PROSITE" id="PS50067">
    <property type="entry name" value="KINESIN_MOTOR_2"/>
    <property type="match status" value="1"/>
</dbReference>
<evidence type="ECO:0000256" key="3">
    <source>
        <dbReference type="ARBA" id="ARBA00022840"/>
    </source>
</evidence>
<evidence type="ECO:0000256" key="9">
    <source>
        <dbReference type="SAM" id="MobiDB-lite"/>
    </source>
</evidence>
<dbReference type="InterPro" id="IPR036961">
    <property type="entry name" value="Kinesin_motor_dom_sf"/>
</dbReference>
<dbReference type="FunFam" id="3.40.850.10:FF:000082">
    <property type="entry name" value="OSM3-like kinesin"/>
    <property type="match status" value="1"/>
</dbReference>
<name>A0AAW1QCM5_9CHLO</name>